<dbReference type="Gene3D" id="6.10.140.1020">
    <property type="match status" value="1"/>
</dbReference>
<feature type="region of interest" description="Disordered" evidence="1">
    <location>
        <begin position="1"/>
        <end position="104"/>
    </location>
</feature>
<evidence type="ECO:0000313" key="3">
    <source>
        <dbReference type="Proteomes" id="UP001549920"/>
    </source>
</evidence>
<evidence type="ECO:0008006" key="4">
    <source>
        <dbReference type="Google" id="ProtNLM"/>
    </source>
</evidence>
<feature type="region of interest" description="Disordered" evidence="1">
    <location>
        <begin position="111"/>
        <end position="130"/>
    </location>
</feature>
<dbReference type="Proteomes" id="UP001549920">
    <property type="component" value="Unassembled WGS sequence"/>
</dbReference>
<name>A0ABR3H8L6_LOXSC</name>
<sequence length="509" mass="57187">MKNVSTLKPQGKIDSPKTPGGISKSLLTPCRRVGLSRNWRKSGPSPFISPLAGSSEVKVEKSEPRKRKKRDDEEETTADSPNTPVTRVIDTEVEDSDLTKESASNMEAKIDIETTPSRNVSTPRRKKSKTLLSARIANKDICDAESPKPINDTVIVEKNYSTDVTSHVKLIEECKEDIKDVVTPVRSKSKTKVSRKKPDKNECIEVKENIGYINENLTTAVPTPNVGTEKKSPENLTKECIVVIQKKIFKKDIKSSDKDQIVKDKKTNPVSQAMFDSDSDDVPLIALNKNEVKVENSKPVIVLDDDDDFDDTCKVKVKKLVDKTTSIGGLRTETNNKKKCKEKLKMLPQKSKAKAVEPKVCYESKPSSQSSLDDDVFVIDNRKTILIRKSYDKVIKPSKAKSTGSITQKDIDELKARIEMKKKILLAKAVSEDTEELRDLIKKWQKGCQDALMELMELMKNKFPDKQNMDYSEILQTLKIPSSLVGYDEDNDCFNTPTDESIILLKFNS</sequence>
<evidence type="ECO:0000313" key="2">
    <source>
        <dbReference type="EMBL" id="KAL0861148.1"/>
    </source>
</evidence>
<evidence type="ECO:0000256" key="1">
    <source>
        <dbReference type="SAM" id="MobiDB-lite"/>
    </source>
</evidence>
<organism evidence="2 3">
    <name type="scientific">Loxostege sticticalis</name>
    <name type="common">Beet webworm moth</name>
    <dbReference type="NCBI Taxonomy" id="481309"/>
    <lineage>
        <taxon>Eukaryota</taxon>
        <taxon>Metazoa</taxon>
        <taxon>Ecdysozoa</taxon>
        <taxon>Arthropoda</taxon>
        <taxon>Hexapoda</taxon>
        <taxon>Insecta</taxon>
        <taxon>Pterygota</taxon>
        <taxon>Neoptera</taxon>
        <taxon>Endopterygota</taxon>
        <taxon>Lepidoptera</taxon>
        <taxon>Glossata</taxon>
        <taxon>Ditrysia</taxon>
        <taxon>Pyraloidea</taxon>
        <taxon>Crambidae</taxon>
        <taxon>Pyraustinae</taxon>
        <taxon>Loxostege</taxon>
    </lineage>
</organism>
<accession>A0ABR3H8L6</accession>
<comment type="caution">
    <text evidence="2">The sequence shown here is derived from an EMBL/GenBank/DDBJ whole genome shotgun (WGS) entry which is preliminary data.</text>
</comment>
<keyword evidence="3" id="KW-1185">Reference proteome</keyword>
<gene>
    <name evidence="2" type="ORF">ABMA27_009642</name>
</gene>
<proteinExistence type="predicted"/>
<dbReference type="EMBL" id="JBEUOH010000024">
    <property type="protein sequence ID" value="KAL0861148.1"/>
    <property type="molecule type" value="Genomic_DNA"/>
</dbReference>
<protein>
    <recommendedName>
        <fullName evidence="4">Swi5-dependent recombination DNA repair protein 1 homolog</fullName>
    </recommendedName>
</protein>
<reference evidence="2 3" key="1">
    <citation type="submission" date="2024-06" db="EMBL/GenBank/DDBJ databases">
        <title>A chromosome-level genome assembly of beet webworm, Loxostege sticticalis.</title>
        <authorList>
            <person name="Zhang Y."/>
        </authorList>
    </citation>
    <scope>NUCLEOTIDE SEQUENCE [LARGE SCALE GENOMIC DNA]</scope>
    <source>
        <strain evidence="2">AQ026</strain>
        <tissue evidence="2">Whole body</tissue>
    </source>
</reference>